<dbReference type="NCBIfam" id="TIGR00762">
    <property type="entry name" value="DegV"/>
    <property type="match status" value="1"/>
</dbReference>
<dbReference type="SUPFAM" id="SSF82549">
    <property type="entry name" value="DAK1/DegV-like"/>
    <property type="match status" value="1"/>
</dbReference>
<dbReference type="GO" id="GO:0008289">
    <property type="term" value="F:lipid binding"/>
    <property type="evidence" value="ECO:0007669"/>
    <property type="project" value="UniProtKB-KW"/>
</dbReference>
<name>A0A7V3RFU9_9BACT</name>
<dbReference type="Pfam" id="PF02645">
    <property type="entry name" value="DegV"/>
    <property type="match status" value="1"/>
</dbReference>
<dbReference type="EMBL" id="DTPE01000269">
    <property type="protein sequence ID" value="HGE75802.1"/>
    <property type="molecule type" value="Genomic_DNA"/>
</dbReference>
<comment type="caution">
    <text evidence="2">The sequence shown here is derived from an EMBL/GenBank/DDBJ whole genome shotgun (WGS) entry which is preliminary data.</text>
</comment>
<keyword evidence="1" id="KW-0446">Lipid-binding</keyword>
<dbReference type="InterPro" id="IPR050270">
    <property type="entry name" value="DegV_domain_contain"/>
</dbReference>
<accession>A0A7V3RFU9</accession>
<dbReference type="AlphaFoldDB" id="A0A7V3RFU9"/>
<sequence>MRIKILVDSTADIPPEWMGKLDVDVVPLKVIWSDGSSEDDGRDPNDLNQFYDRILKAPELPKTSQPTVFEFLQRYRNAEQSGYEGVVVLTLSSKMSGTSNSALTAAKEAAIPVEVFDTKTGSAAIALVARRARELADKGLTPKEILEQLEKDRKNNRFHAIFYVSDFSFLVKGGRISRIQGFIGTVLKVKVGVWINDDGEMIPFGRARGKSHAYDMVMEEANKHVPYGSRVRLAMIHANDDEEAKELLEKMKEKYEVIEYSFHKAGKVITTHVGPGMCGFGIEVV</sequence>
<dbReference type="InterPro" id="IPR003797">
    <property type="entry name" value="DegV"/>
</dbReference>
<dbReference type="InterPro" id="IPR043168">
    <property type="entry name" value="DegV_C"/>
</dbReference>
<dbReference type="Gene3D" id="3.40.50.10170">
    <property type="match status" value="1"/>
</dbReference>
<dbReference type="Gene3D" id="3.30.1180.10">
    <property type="match status" value="1"/>
</dbReference>
<dbReference type="PROSITE" id="PS51482">
    <property type="entry name" value="DEGV"/>
    <property type="match status" value="1"/>
</dbReference>
<evidence type="ECO:0000256" key="1">
    <source>
        <dbReference type="ARBA" id="ARBA00023121"/>
    </source>
</evidence>
<proteinExistence type="predicted"/>
<dbReference type="PANTHER" id="PTHR33434:SF2">
    <property type="entry name" value="FATTY ACID-BINDING PROTEIN TM_1468"/>
    <property type="match status" value="1"/>
</dbReference>
<evidence type="ECO:0000313" key="2">
    <source>
        <dbReference type="EMBL" id="HGE75802.1"/>
    </source>
</evidence>
<organism evidence="2">
    <name type="scientific">Mesoaciditoga lauensis</name>
    <dbReference type="NCBI Taxonomy" id="1495039"/>
    <lineage>
        <taxon>Bacteria</taxon>
        <taxon>Thermotogati</taxon>
        <taxon>Thermotogota</taxon>
        <taxon>Thermotogae</taxon>
        <taxon>Mesoaciditogales</taxon>
        <taxon>Mesoaciditogaceae</taxon>
        <taxon>Mesoaciditoga</taxon>
    </lineage>
</organism>
<protein>
    <submittedName>
        <fullName evidence="2">DegV family protein</fullName>
    </submittedName>
</protein>
<gene>
    <name evidence="2" type="ORF">ENX73_06745</name>
</gene>
<dbReference type="PANTHER" id="PTHR33434">
    <property type="entry name" value="DEGV DOMAIN-CONTAINING PROTEIN DR_1986-RELATED"/>
    <property type="match status" value="1"/>
</dbReference>
<reference evidence="2" key="1">
    <citation type="journal article" date="2020" name="mSystems">
        <title>Genome- and Community-Level Interaction Insights into Carbon Utilization and Element Cycling Functions of Hydrothermarchaeota in Hydrothermal Sediment.</title>
        <authorList>
            <person name="Zhou Z."/>
            <person name="Liu Y."/>
            <person name="Xu W."/>
            <person name="Pan J."/>
            <person name="Luo Z.H."/>
            <person name="Li M."/>
        </authorList>
    </citation>
    <scope>NUCLEOTIDE SEQUENCE [LARGE SCALE GENOMIC DNA]</scope>
    <source>
        <strain evidence="2">SpSt-966</strain>
    </source>
</reference>